<dbReference type="Proteomes" id="UP001501710">
    <property type="component" value="Unassembled WGS sequence"/>
</dbReference>
<feature type="region of interest" description="Disordered" evidence="1">
    <location>
        <begin position="237"/>
        <end position="271"/>
    </location>
</feature>
<gene>
    <name evidence="2" type="ORF">GCM10022254_17630</name>
</gene>
<keyword evidence="3" id="KW-1185">Reference proteome</keyword>
<dbReference type="Pfam" id="PF07103">
    <property type="entry name" value="DUF1365"/>
    <property type="match status" value="1"/>
</dbReference>
<organism evidence="2 3">
    <name type="scientific">Actinomadura meridiana</name>
    <dbReference type="NCBI Taxonomy" id="559626"/>
    <lineage>
        <taxon>Bacteria</taxon>
        <taxon>Bacillati</taxon>
        <taxon>Actinomycetota</taxon>
        <taxon>Actinomycetes</taxon>
        <taxon>Streptosporangiales</taxon>
        <taxon>Thermomonosporaceae</taxon>
        <taxon>Actinomadura</taxon>
    </lineage>
</organism>
<name>A0ABP8BW15_9ACTN</name>
<comment type="caution">
    <text evidence="2">The sequence shown here is derived from an EMBL/GenBank/DDBJ whole genome shotgun (WGS) entry which is preliminary data.</text>
</comment>
<feature type="compositionally biased region" description="Basic and acidic residues" evidence="1">
    <location>
        <begin position="262"/>
        <end position="271"/>
    </location>
</feature>
<dbReference type="InterPro" id="IPR010775">
    <property type="entry name" value="DUF1365"/>
</dbReference>
<accession>A0ABP8BW15</accession>
<reference evidence="3" key="1">
    <citation type="journal article" date="2019" name="Int. J. Syst. Evol. Microbiol.">
        <title>The Global Catalogue of Microorganisms (GCM) 10K type strain sequencing project: providing services to taxonomists for standard genome sequencing and annotation.</title>
        <authorList>
            <consortium name="The Broad Institute Genomics Platform"/>
            <consortium name="The Broad Institute Genome Sequencing Center for Infectious Disease"/>
            <person name="Wu L."/>
            <person name="Ma J."/>
        </authorList>
    </citation>
    <scope>NUCLEOTIDE SEQUENCE [LARGE SCALE GENOMIC DNA]</scope>
    <source>
        <strain evidence="3">JCM 17440</strain>
    </source>
</reference>
<evidence type="ECO:0000256" key="1">
    <source>
        <dbReference type="SAM" id="MobiDB-lite"/>
    </source>
</evidence>
<dbReference type="PANTHER" id="PTHR33973:SF4">
    <property type="entry name" value="OS07G0153300 PROTEIN"/>
    <property type="match status" value="1"/>
</dbReference>
<sequence length="271" mass="29869">MTEMPAVTVPALYECTLTHVRPDPVRNAFRYGTYLWLVDLDALASPSWPLRVLAGFRARDHVGDPGRSIRANLDAFLTEHGVRLSGGSILMLTHARVLGYVFNPLTVFWCFSPTGDLRCVVAEVHNTYGRRHRYLLHTDADGRAETPKEFYVSPFYPVDGTYRMSLPVPDRKLALTITLHHGSGPPFVATLRGTRLPAGASGLLKAFVRHPCAPLAGALRIRVQGVRLYLRGLRPYPRPHGHEPPGAPPVHEPGAPGAVSPDETREGKVRP</sequence>
<dbReference type="EMBL" id="BAABAS010000004">
    <property type="protein sequence ID" value="GAA4228167.1"/>
    <property type="molecule type" value="Genomic_DNA"/>
</dbReference>
<evidence type="ECO:0000313" key="2">
    <source>
        <dbReference type="EMBL" id="GAA4228167.1"/>
    </source>
</evidence>
<evidence type="ECO:0000313" key="3">
    <source>
        <dbReference type="Proteomes" id="UP001501710"/>
    </source>
</evidence>
<dbReference type="PANTHER" id="PTHR33973">
    <property type="entry name" value="OS07G0153300 PROTEIN"/>
    <property type="match status" value="1"/>
</dbReference>
<protein>
    <submittedName>
        <fullName evidence="2">DUF1365 domain-containing protein</fullName>
    </submittedName>
</protein>
<proteinExistence type="predicted"/>